<evidence type="ECO:0000313" key="7">
    <source>
        <dbReference type="EMBL" id="MFD2163476.1"/>
    </source>
</evidence>
<evidence type="ECO:0000256" key="4">
    <source>
        <dbReference type="ARBA" id="ARBA00022989"/>
    </source>
</evidence>
<dbReference type="PANTHER" id="PTHR40277:SF1">
    <property type="entry name" value="BLL5419 PROTEIN"/>
    <property type="match status" value="1"/>
</dbReference>
<keyword evidence="2" id="KW-1003">Cell membrane</keyword>
<comment type="subcellular location">
    <subcellularLocation>
        <location evidence="1">Cell membrane</location>
        <topology evidence="1">Multi-pass membrane protein</topology>
    </subcellularLocation>
</comment>
<reference evidence="8" key="1">
    <citation type="journal article" date="2019" name="Int. J. Syst. Evol. Microbiol.">
        <title>The Global Catalogue of Microorganisms (GCM) 10K type strain sequencing project: providing services to taxonomists for standard genome sequencing and annotation.</title>
        <authorList>
            <consortium name="The Broad Institute Genomics Platform"/>
            <consortium name="The Broad Institute Genome Sequencing Center for Infectious Disease"/>
            <person name="Wu L."/>
            <person name="Ma J."/>
        </authorList>
    </citation>
    <scope>NUCLEOTIDE SEQUENCE [LARGE SCALE GENOMIC DNA]</scope>
    <source>
        <strain evidence="8">KCTC 42217</strain>
    </source>
</reference>
<evidence type="ECO:0000313" key="8">
    <source>
        <dbReference type="Proteomes" id="UP001597387"/>
    </source>
</evidence>
<protein>
    <submittedName>
        <fullName evidence="7">Lysylphosphatidylglycerol synthase transmembrane domain-containing protein</fullName>
    </submittedName>
</protein>
<feature type="transmembrane region" description="Helical" evidence="6">
    <location>
        <begin position="259"/>
        <end position="282"/>
    </location>
</feature>
<dbReference type="Proteomes" id="UP001597387">
    <property type="component" value="Unassembled WGS sequence"/>
</dbReference>
<gene>
    <name evidence="7" type="ORF">ACFSJU_13795</name>
</gene>
<evidence type="ECO:0000256" key="3">
    <source>
        <dbReference type="ARBA" id="ARBA00022692"/>
    </source>
</evidence>
<dbReference type="Pfam" id="PF03706">
    <property type="entry name" value="LPG_synthase_TM"/>
    <property type="match status" value="1"/>
</dbReference>
<keyword evidence="8" id="KW-1185">Reference proteome</keyword>
<feature type="transmembrane region" description="Helical" evidence="6">
    <location>
        <begin position="47"/>
        <end position="64"/>
    </location>
</feature>
<proteinExistence type="predicted"/>
<feature type="transmembrane region" description="Helical" evidence="6">
    <location>
        <begin position="217"/>
        <end position="238"/>
    </location>
</feature>
<accession>A0ABW4ZNQ6</accession>
<evidence type="ECO:0000256" key="5">
    <source>
        <dbReference type="ARBA" id="ARBA00023136"/>
    </source>
</evidence>
<evidence type="ECO:0000256" key="1">
    <source>
        <dbReference type="ARBA" id="ARBA00004651"/>
    </source>
</evidence>
<dbReference type="InterPro" id="IPR022791">
    <property type="entry name" value="L-PG_synthase/AglD"/>
</dbReference>
<dbReference type="PANTHER" id="PTHR40277">
    <property type="entry name" value="BLL5419 PROTEIN"/>
    <property type="match status" value="1"/>
</dbReference>
<organism evidence="7 8">
    <name type="scientific">Paradesertivirga mongoliensis</name>
    <dbReference type="NCBI Taxonomy" id="2100740"/>
    <lineage>
        <taxon>Bacteria</taxon>
        <taxon>Pseudomonadati</taxon>
        <taxon>Bacteroidota</taxon>
        <taxon>Sphingobacteriia</taxon>
        <taxon>Sphingobacteriales</taxon>
        <taxon>Sphingobacteriaceae</taxon>
        <taxon>Paradesertivirga</taxon>
    </lineage>
</organism>
<feature type="transmembrane region" description="Helical" evidence="6">
    <location>
        <begin position="183"/>
        <end position="205"/>
    </location>
</feature>
<keyword evidence="5 6" id="KW-0472">Membrane</keyword>
<feature type="transmembrane region" description="Helical" evidence="6">
    <location>
        <begin position="121"/>
        <end position="147"/>
    </location>
</feature>
<feature type="transmembrane region" description="Helical" evidence="6">
    <location>
        <begin position="153"/>
        <end position="171"/>
    </location>
</feature>
<sequence>MADREKLWNIIKVLLKLTVTAVLLYLVFQKIDIGALKHLFLKSDFTYIFLSFVLYFFAAAIASIRNRIFLKNIGLDLKAGFNFRLYLLGMFYNVTLPGGIGGDGYKIYILRKKFRLPTKRIFLAMLFDRLSGLWAIGLLAAFLILLLPQLMVPRMWLLFTLVAGTAIYYLLMRRFFGDFSHKFLQTHGLALAVQAIHILIIIFILLSQNFDDKYSPYLFSFLIATLAANIPVSAPGGAGVREYIMIHASEFFNMDENQAVFICITYYIVGTLAALTGIWFIYRSKEFEPAPKQKEAIEFEKQRDKELNERASQK</sequence>
<name>A0ABW4ZNQ6_9SPHI</name>
<dbReference type="NCBIfam" id="TIGR00374">
    <property type="entry name" value="flippase-like domain"/>
    <property type="match status" value="1"/>
</dbReference>
<feature type="transmembrane region" description="Helical" evidence="6">
    <location>
        <begin position="7"/>
        <end position="27"/>
    </location>
</feature>
<keyword evidence="4 6" id="KW-1133">Transmembrane helix</keyword>
<dbReference type="EMBL" id="JBHUHZ010000002">
    <property type="protein sequence ID" value="MFD2163476.1"/>
    <property type="molecule type" value="Genomic_DNA"/>
</dbReference>
<comment type="caution">
    <text evidence="7">The sequence shown here is derived from an EMBL/GenBank/DDBJ whole genome shotgun (WGS) entry which is preliminary data.</text>
</comment>
<evidence type="ECO:0000256" key="6">
    <source>
        <dbReference type="SAM" id="Phobius"/>
    </source>
</evidence>
<evidence type="ECO:0000256" key="2">
    <source>
        <dbReference type="ARBA" id="ARBA00022475"/>
    </source>
</evidence>
<keyword evidence="3 6" id="KW-0812">Transmembrane</keyword>
<dbReference type="RefSeq" id="WP_255900810.1">
    <property type="nucleotide sequence ID" value="NZ_JAFMZO010000002.1"/>
</dbReference>